<keyword evidence="4" id="KW-1185">Reference proteome</keyword>
<dbReference type="OMA" id="KIECWDY"/>
<dbReference type="RefSeq" id="XP_004359981.1">
    <property type="nucleotide sequence ID" value="XM_004359924.1"/>
</dbReference>
<evidence type="ECO:0000313" key="3">
    <source>
        <dbReference type="EMBL" id="EGG22130.1"/>
    </source>
</evidence>
<reference evidence="4" key="1">
    <citation type="journal article" date="2011" name="Genome Res.">
        <title>Phylogeny-wide analysis of social amoeba genomes highlights ancient origins for complex intercellular communication.</title>
        <authorList>
            <person name="Heidel A.J."/>
            <person name="Lawal H.M."/>
            <person name="Felder M."/>
            <person name="Schilde C."/>
            <person name="Helps N.R."/>
            <person name="Tunggal B."/>
            <person name="Rivero F."/>
            <person name="John U."/>
            <person name="Schleicher M."/>
            <person name="Eichinger L."/>
            <person name="Platzer M."/>
            <person name="Noegel A.A."/>
            <person name="Schaap P."/>
            <person name="Gloeckner G."/>
        </authorList>
    </citation>
    <scope>NUCLEOTIDE SEQUENCE [LARGE SCALE GENOMIC DNA]</scope>
    <source>
        <strain evidence="4">SH3</strain>
    </source>
</reference>
<dbReference type="KEGG" id="dfa:DFA_04248"/>
<dbReference type="GO" id="GO:0071277">
    <property type="term" value="P:cellular response to calcium ion"/>
    <property type="evidence" value="ECO:0007669"/>
    <property type="project" value="TreeGrafter"/>
</dbReference>
<feature type="compositionally biased region" description="Low complexity" evidence="1">
    <location>
        <begin position="1"/>
        <end position="25"/>
    </location>
</feature>
<dbReference type="InterPro" id="IPR037768">
    <property type="entry name" value="C2B_Copine"/>
</dbReference>
<dbReference type="PANTHER" id="PTHR10857">
    <property type="entry name" value="COPINE"/>
    <property type="match status" value="1"/>
</dbReference>
<dbReference type="GO" id="GO:0005886">
    <property type="term" value="C:plasma membrane"/>
    <property type="evidence" value="ECO:0007669"/>
    <property type="project" value="TreeGrafter"/>
</dbReference>
<feature type="domain" description="C2" evidence="2">
    <location>
        <begin position="154"/>
        <end position="304"/>
    </location>
</feature>
<dbReference type="GO" id="GO:0005544">
    <property type="term" value="F:calcium-dependent phospholipid binding"/>
    <property type="evidence" value="ECO:0007669"/>
    <property type="project" value="InterPro"/>
</dbReference>
<dbReference type="InterPro" id="IPR035892">
    <property type="entry name" value="C2_domain_sf"/>
</dbReference>
<dbReference type="SUPFAM" id="SSF49562">
    <property type="entry name" value="C2 domain (Calcium/lipid-binding domain, CaLB)"/>
    <property type="match status" value="1"/>
</dbReference>
<dbReference type="EMBL" id="GL883009">
    <property type="protein sequence ID" value="EGG22130.1"/>
    <property type="molecule type" value="Genomic_DNA"/>
</dbReference>
<evidence type="ECO:0000313" key="4">
    <source>
        <dbReference type="Proteomes" id="UP000007797"/>
    </source>
</evidence>
<dbReference type="AlphaFoldDB" id="F4PP17"/>
<dbReference type="Gene3D" id="2.60.40.150">
    <property type="entry name" value="C2 domain"/>
    <property type="match status" value="1"/>
</dbReference>
<dbReference type="SMART" id="SM00239">
    <property type="entry name" value="C2"/>
    <property type="match status" value="1"/>
</dbReference>
<dbReference type="GeneID" id="14874329"/>
<dbReference type="PROSITE" id="PS50004">
    <property type="entry name" value="C2"/>
    <property type="match status" value="1"/>
</dbReference>
<dbReference type="InterPro" id="IPR045052">
    <property type="entry name" value="Copine"/>
</dbReference>
<feature type="region of interest" description="Disordered" evidence="1">
    <location>
        <begin position="1"/>
        <end position="109"/>
    </location>
</feature>
<dbReference type="PANTHER" id="PTHR10857:SF106">
    <property type="entry name" value="C2 DOMAIN-CONTAINING PROTEIN"/>
    <property type="match status" value="1"/>
</dbReference>
<proteinExistence type="predicted"/>
<accession>F4PP17</accession>
<dbReference type="Pfam" id="PF00168">
    <property type="entry name" value="C2"/>
    <property type="match status" value="1"/>
</dbReference>
<organism evidence="3 4">
    <name type="scientific">Cavenderia fasciculata</name>
    <name type="common">Slime mold</name>
    <name type="synonym">Dictyostelium fasciculatum</name>
    <dbReference type="NCBI Taxonomy" id="261658"/>
    <lineage>
        <taxon>Eukaryota</taxon>
        <taxon>Amoebozoa</taxon>
        <taxon>Evosea</taxon>
        <taxon>Eumycetozoa</taxon>
        <taxon>Dictyostelia</taxon>
        <taxon>Acytosteliales</taxon>
        <taxon>Cavenderiaceae</taxon>
        <taxon>Cavenderia</taxon>
    </lineage>
</organism>
<dbReference type="Proteomes" id="UP000007797">
    <property type="component" value="Unassembled WGS sequence"/>
</dbReference>
<gene>
    <name evidence="3" type="ORF">DFA_04248</name>
</gene>
<name>F4PP17_CACFS</name>
<dbReference type="CDD" id="cd04047">
    <property type="entry name" value="C2B_Copine"/>
    <property type="match status" value="1"/>
</dbReference>
<evidence type="ECO:0000259" key="2">
    <source>
        <dbReference type="PROSITE" id="PS50004"/>
    </source>
</evidence>
<protein>
    <submittedName>
        <fullName evidence="3">C2 calcium/lipid-binding region-containing protein</fullName>
    </submittedName>
</protein>
<dbReference type="OrthoDB" id="5855668at2759"/>
<sequence length="325" mass="35200">MSQPGQYNYPPQQPPAASAGQYSQPGQYNYPPQPTSLDKQQQQQQQQQYQQQPAPGQYQQQQQQPAAGQYQQPGQYNNYPPQQQQQYGAPQGQYNYPPQAPAPQGYPGMNSGAYGYPQAAPSPYGYPQAPYGAPSPYGGYPGAVPSPYGVGYPSYGAPAMNVPVVGPAAVIAAPTLLAVDVNYVIHFKGCRLDRKDILSKSDPFFTLSVPSRPGITSLASYKSSKKSGGSGGGWTVVYRSETIRDNQNPTWAPFKISLNTLGGLERPLRLCVMDHDLNGAHDKIGSAKISLREAMVMKEIRLINKKRIGFGSTSGLVEVLKIGPE</sequence>
<dbReference type="InterPro" id="IPR000008">
    <property type="entry name" value="C2_dom"/>
</dbReference>
<evidence type="ECO:0000256" key="1">
    <source>
        <dbReference type="SAM" id="MobiDB-lite"/>
    </source>
</evidence>
<feature type="compositionally biased region" description="Low complexity" evidence="1">
    <location>
        <begin position="40"/>
        <end position="109"/>
    </location>
</feature>